<evidence type="ECO:0000259" key="4">
    <source>
        <dbReference type="PROSITE" id="PS51186"/>
    </source>
</evidence>
<keyword evidence="1" id="KW-0808">Transferase</keyword>
<dbReference type="Pfam" id="PF13302">
    <property type="entry name" value="Acetyltransf_3"/>
    <property type="match status" value="1"/>
</dbReference>
<evidence type="ECO:0000256" key="1">
    <source>
        <dbReference type="ARBA" id="ARBA00022679"/>
    </source>
</evidence>
<proteinExistence type="inferred from homology"/>
<dbReference type="Gene3D" id="3.40.630.30">
    <property type="match status" value="1"/>
</dbReference>
<dbReference type="PANTHER" id="PTHR43792:SF8">
    <property type="entry name" value="[RIBOSOMAL PROTEIN US5]-ALANINE N-ACETYLTRANSFERASE"/>
    <property type="match status" value="1"/>
</dbReference>
<dbReference type="PROSITE" id="PS51186">
    <property type="entry name" value="GNAT"/>
    <property type="match status" value="1"/>
</dbReference>
<accession>A0A7W6RHL2</accession>
<dbReference type="RefSeq" id="WP_184048799.1">
    <property type="nucleotide sequence ID" value="NZ_JACIGK010000053.1"/>
</dbReference>
<keyword evidence="5" id="KW-0378">Hydrolase</keyword>
<keyword evidence="6" id="KW-1185">Reference proteome</keyword>
<dbReference type="GO" id="GO:0035539">
    <property type="term" value="F:8-oxo-7,8-dihydrodeoxyguanosine triphosphate pyrophosphatase activity"/>
    <property type="evidence" value="ECO:0007669"/>
    <property type="project" value="UniProtKB-EC"/>
</dbReference>
<feature type="domain" description="N-acetyltransferase" evidence="4">
    <location>
        <begin position="28"/>
        <end position="189"/>
    </location>
</feature>
<evidence type="ECO:0000313" key="6">
    <source>
        <dbReference type="Proteomes" id="UP000554286"/>
    </source>
</evidence>
<dbReference type="InterPro" id="IPR016181">
    <property type="entry name" value="Acyl_CoA_acyltransferase"/>
</dbReference>
<dbReference type="GO" id="GO:0016747">
    <property type="term" value="F:acyltransferase activity, transferring groups other than amino-acyl groups"/>
    <property type="evidence" value="ECO:0007669"/>
    <property type="project" value="InterPro"/>
</dbReference>
<keyword evidence="2" id="KW-0012">Acyltransferase</keyword>
<comment type="caution">
    <text evidence="5">The sequence shown here is derived from an EMBL/GenBank/DDBJ whole genome shotgun (WGS) entry which is preliminary data.</text>
</comment>
<dbReference type="PANTHER" id="PTHR43792">
    <property type="entry name" value="GNAT FAMILY, PUTATIVE (AFU_ORTHOLOGUE AFUA_3G00765)-RELATED-RELATED"/>
    <property type="match status" value="1"/>
</dbReference>
<evidence type="ECO:0000256" key="2">
    <source>
        <dbReference type="ARBA" id="ARBA00023315"/>
    </source>
</evidence>
<dbReference type="Proteomes" id="UP000554286">
    <property type="component" value="Unassembled WGS sequence"/>
</dbReference>
<dbReference type="SUPFAM" id="SSF55729">
    <property type="entry name" value="Acyl-CoA N-acyltransferases (Nat)"/>
    <property type="match status" value="1"/>
</dbReference>
<comment type="similarity">
    <text evidence="3">Belongs to the acetyltransferase family. RimJ subfamily.</text>
</comment>
<gene>
    <name evidence="5" type="ORF">GGD89_003796</name>
</gene>
<dbReference type="AlphaFoldDB" id="A0A7W6RHL2"/>
<dbReference type="InterPro" id="IPR051531">
    <property type="entry name" value="N-acetyltransferase"/>
</dbReference>
<sequence length="205" mass="21638">MGTQRIPGSETARLRHGGGALPLRTGRLILRAPTAADAPAVTALAGTWAIARFTASIPHPLSQQDVQDWIRLAEVRHAEGTGVVLLIGARPADTVMGAMDLRWGGTWPSAEVGYWIGSPFQGRGHASEALAAVIGLAFGPLALEEVFASATPDNAASLRVLAKAGLRPDGRTLVVPAPARGTTWRHDRRALTRAAWTAQTQDTHP</sequence>
<evidence type="ECO:0000256" key="3">
    <source>
        <dbReference type="ARBA" id="ARBA00038502"/>
    </source>
</evidence>
<dbReference type="EMBL" id="JACIGK010000053">
    <property type="protein sequence ID" value="MBB4268141.1"/>
    <property type="molecule type" value="Genomic_DNA"/>
</dbReference>
<dbReference type="InterPro" id="IPR000182">
    <property type="entry name" value="GNAT_dom"/>
</dbReference>
<name>A0A7W6RHL2_9PROT</name>
<evidence type="ECO:0000313" key="5">
    <source>
        <dbReference type="EMBL" id="MBB4268141.1"/>
    </source>
</evidence>
<protein>
    <submittedName>
        <fullName evidence="5">8-oxo-dGTP diphosphatase</fullName>
        <ecNumber evidence="5">3.6.1.55</ecNumber>
    </submittedName>
</protein>
<organism evidence="5 6">
    <name type="scientific">Roseospira visakhapatnamensis</name>
    <dbReference type="NCBI Taxonomy" id="390880"/>
    <lineage>
        <taxon>Bacteria</taxon>
        <taxon>Pseudomonadati</taxon>
        <taxon>Pseudomonadota</taxon>
        <taxon>Alphaproteobacteria</taxon>
        <taxon>Rhodospirillales</taxon>
        <taxon>Rhodospirillaceae</taxon>
        <taxon>Roseospira</taxon>
    </lineage>
</organism>
<reference evidence="5 6" key="1">
    <citation type="submission" date="2020-08" db="EMBL/GenBank/DDBJ databases">
        <title>Genome sequencing of Purple Non-Sulfur Bacteria from various extreme environments.</title>
        <authorList>
            <person name="Mayer M."/>
        </authorList>
    </citation>
    <scope>NUCLEOTIDE SEQUENCE [LARGE SCALE GENOMIC DNA]</scope>
    <source>
        <strain evidence="5 6">JA131</strain>
    </source>
</reference>
<dbReference type="EC" id="3.6.1.55" evidence="5"/>